<protein>
    <recommendedName>
        <fullName evidence="1">Type IV methyl-directed restriction enzyme EcoKMcrB subunit DNA-binding domain-containing protein</fullName>
    </recommendedName>
</protein>
<dbReference type="RefSeq" id="WP_174410677.1">
    <property type="nucleotide sequence ID" value="NZ_BLVP01000033.1"/>
</dbReference>
<dbReference type="InterPro" id="IPR021961">
    <property type="entry name" value="McrB_DNA-bd"/>
</dbReference>
<dbReference type="EMBL" id="BLVP01000033">
    <property type="protein sequence ID" value="GFM38045.1"/>
    <property type="molecule type" value="Genomic_DNA"/>
</dbReference>
<dbReference type="Proteomes" id="UP000503820">
    <property type="component" value="Unassembled WGS sequence"/>
</dbReference>
<keyword evidence="3" id="KW-1185">Reference proteome</keyword>
<name>A0A7J0BXY1_9BACT</name>
<evidence type="ECO:0000313" key="2">
    <source>
        <dbReference type="EMBL" id="GFM38045.1"/>
    </source>
</evidence>
<dbReference type="AlphaFoldDB" id="A0A7J0BXY1"/>
<dbReference type="Gene3D" id="3.30.920.90">
    <property type="match status" value="1"/>
</dbReference>
<organism evidence="2 3">
    <name type="scientific">Desulfovibrio psychrotolerans</name>
    <dbReference type="NCBI Taxonomy" id="415242"/>
    <lineage>
        <taxon>Bacteria</taxon>
        <taxon>Pseudomonadati</taxon>
        <taxon>Thermodesulfobacteriota</taxon>
        <taxon>Desulfovibrionia</taxon>
        <taxon>Desulfovibrionales</taxon>
        <taxon>Desulfovibrionaceae</taxon>
        <taxon>Desulfovibrio</taxon>
    </lineage>
</organism>
<evidence type="ECO:0000313" key="3">
    <source>
        <dbReference type="Proteomes" id="UP000503820"/>
    </source>
</evidence>
<comment type="caution">
    <text evidence="2">The sequence shown here is derived from an EMBL/GenBank/DDBJ whole genome shotgun (WGS) entry which is preliminary data.</text>
</comment>
<gene>
    <name evidence="2" type="ORF">DSM19430T_27290</name>
</gene>
<feature type="domain" description="Type IV methyl-directed restriction enzyme EcoKMcrB subunit DNA-binding" evidence="1">
    <location>
        <begin position="10"/>
        <end position="188"/>
    </location>
</feature>
<accession>A0A7J0BXY1</accession>
<proteinExistence type="predicted"/>
<dbReference type="Pfam" id="PF12102">
    <property type="entry name" value="MrcB_N"/>
    <property type="match status" value="1"/>
</dbReference>
<sequence length="194" mass="21355">MLRDVITHIGSNIGQARKSEFANHPLANYIRVDAPAALRRDLGPENSGFRVKGSPGKGRWANSVWLGIFNQRVTHSATVGYYVVYAFSPSGDRVYLALVQGNSSLYDEQGVEAAVILEQRSVIARERIGAFKEYFSDPFVPLGQRGVQARIHEAGYIVGKCYDLLLLPSEEGLLNDLQIMVKAYNLLVAEGGVE</sequence>
<evidence type="ECO:0000259" key="1">
    <source>
        <dbReference type="Pfam" id="PF12102"/>
    </source>
</evidence>
<reference evidence="2 3" key="1">
    <citation type="submission" date="2020-05" db="EMBL/GenBank/DDBJ databases">
        <title>Draft genome sequence of Desulfovibrio psychrotolerans JS1T.</title>
        <authorList>
            <person name="Ueno A."/>
            <person name="Tamazawa S."/>
            <person name="Tamamura S."/>
            <person name="Murakami T."/>
            <person name="Kiyama T."/>
            <person name="Inomata H."/>
            <person name="Amano Y."/>
            <person name="Miyakawa K."/>
            <person name="Tamaki H."/>
            <person name="Naganuma T."/>
            <person name="Kaneko K."/>
        </authorList>
    </citation>
    <scope>NUCLEOTIDE SEQUENCE [LARGE SCALE GENOMIC DNA]</scope>
    <source>
        <strain evidence="2 3">JS1</strain>
    </source>
</reference>